<dbReference type="SUPFAM" id="SSF52200">
    <property type="entry name" value="Toll/Interleukin receptor TIR domain"/>
    <property type="match status" value="1"/>
</dbReference>
<dbReference type="Proteomes" id="UP000249688">
    <property type="component" value="Unassembled WGS sequence"/>
</dbReference>
<evidence type="ECO:0000313" key="2">
    <source>
        <dbReference type="EMBL" id="PZW40839.1"/>
    </source>
</evidence>
<dbReference type="InterPro" id="IPR000157">
    <property type="entry name" value="TIR_dom"/>
</dbReference>
<evidence type="ECO:0000259" key="1">
    <source>
        <dbReference type="PROSITE" id="PS50104"/>
    </source>
</evidence>
<evidence type="ECO:0000313" key="3">
    <source>
        <dbReference type="Proteomes" id="UP000249688"/>
    </source>
</evidence>
<dbReference type="AlphaFoldDB" id="A0A2W7I3R0"/>
<accession>A0A2W7I3R0</accession>
<dbReference type="EMBL" id="QKYU01000023">
    <property type="protein sequence ID" value="PZW40839.1"/>
    <property type="molecule type" value="Genomic_DNA"/>
</dbReference>
<dbReference type="RefSeq" id="WP_211314195.1">
    <property type="nucleotide sequence ID" value="NZ_QKYU01000023.1"/>
</dbReference>
<gene>
    <name evidence="2" type="ORF">C8P66_12346</name>
</gene>
<proteinExistence type="predicted"/>
<dbReference type="Gene3D" id="3.40.50.10140">
    <property type="entry name" value="Toll/interleukin-1 receptor homology (TIR) domain"/>
    <property type="match status" value="1"/>
</dbReference>
<keyword evidence="3" id="KW-1185">Reference proteome</keyword>
<reference evidence="2 3" key="1">
    <citation type="submission" date="2018-06" db="EMBL/GenBank/DDBJ databases">
        <title>Genomic Encyclopedia of Archaeal and Bacterial Type Strains, Phase II (KMG-II): from individual species to whole genera.</title>
        <authorList>
            <person name="Goeker M."/>
        </authorList>
    </citation>
    <scope>NUCLEOTIDE SEQUENCE [LARGE SCALE GENOMIC DNA]</scope>
    <source>
        <strain evidence="2 3">DSM 24525</strain>
    </source>
</reference>
<dbReference type="Pfam" id="PF13676">
    <property type="entry name" value="TIR_2"/>
    <property type="match status" value="1"/>
</dbReference>
<dbReference type="InterPro" id="IPR035897">
    <property type="entry name" value="Toll_tir_struct_dom_sf"/>
</dbReference>
<protein>
    <submittedName>
        <fullName evidence="2">TIR domain-containing protein</fullName>
    </submittedName>
</protein>
<organism evidence="2 3">
    <name type="scientific">Humitalea rosea</name>
    <dbReference type="NCBI Taxonomy" id="990373"/>
    <lineage>
        <taxon>Bacteria</taxon>
        <taxon>Pseudomonadati</taxon>
        <taxon>Pseudomonadota</taxon>
        <taxon>Alphaproteobacteria</taxon>
        <taxon>Acetobacterales</taxon>
        <taxon>Roseomonadaceae</taxon>
        <taxon>Humitalea</taxon>
    </lineage>
</organism>
<dbReference type="PROSITE" id="PS50104">
    <property type="entry name" value="TIR"/>
    <property type="match status" value="1"/>
</dbReference>
<feature type="domain" description="TIR" evidence="1">
    <location>
        <begin position="99"/>
        <end position="230"/>
    </location>
</feature>
<sequence length="410" mass="45148">MAGLTFNGKPFNPKDFEETMLRAVRDKVAAQVQASVGAIRDPDNGEFPTVVTSIDEEGNIVVRIEGSPTVLAVVERRLAKAGEEEEEEDVSGKAEVEPLVPKVFLSYGGEDRELAERIARALMDAGIDTWWAGWSIGAGDSLPQKINEGLGDCTHFVVLLTRTSVMKPWVKHEIDAGLMRRISAQARFIPLRHKLPADELPPLLRPLMSPAVDDPPSDIQQLINDIHGIVRKPVLGKPPAAKMGPLHEEYSAAANTVAKVFVERSETALFTDPEISLEELIAVTGLTRDDVVDAAHELREVLNESSSIGQDSYYPTEEMFVRFDGKFGEWNPAHDALRLATDLVNDGAFPAAVEAIAERYGWSARRLNPALAYLMNRKLIDARSGIGHAPWAAAWVQKTDTTRRFARSRT</sequence>
<dbReference type="GO" id="GO:0007165">
    <property type="term" value="P:signal transduction"/>
    <property type="evidence" value="ECO:0007669"/>
    <property type="project" value="InterPro"/>
</dbReference>
<name>A0A2W7I3R0_9PROT</name>
<comment type="caution">
    <text evidence="2">The sequence shown here is derived from an EMBL/GenBank/DDBJ whole genome shotgun (WGS) entry which is preliminary data.</text>
</comment>